<accession>G7IHF0</accession>
<dbReference type="STRING" id="3880.G7IHF0"/>
<dbReference type="OMA" id="DHWISAV"/>
<reference evidence="2 4" key="1">
    <citation type="journal article" date="2011" name="Nature">
        <title>The Medicago genome provides insight into the evolution of rhizobial symbioses.</title>
        <authorList>
            <person name="Young N.D."/>
            <person name="Debelle F."/>
            <person name="Oldroyd G.E."/>
            <person name="Geurts R."/>
            <person name="Cannon S.B."/>
            <person name="Udvardi M.K."/>
            <person name="Benedito V.A."/>
            <person name="Mayer K.F."/>
            <person name="Gouzy J."/>
            <person name="Schoof H."/>
            <person name="Van de Peer Y."/>
            <person name="Proost S."/>
            <person name="Cook D.R."/>
            <person name="Meyers B.C."/>
            <person name="Spannagl M."/>
            <person name="Cheung F."/>
            <person name="De Mita S."/>
            <person name="Krishnakumar V."/>
            <person name="Gundlach H."/>
            <person name="Zhou S."/>
            <person name="Mudge J."/>
            <person name="Bharti A.K."/>
            <person name="Murray J.D."/>
            <person name="Naoumkina M.A."/>
            <person name="Rosen B."/>
            <person name="Silverstein K.A."/>
            <person name="Tang H."/>
            <person name="Rombauts S."/>
            <person name="Zhao P.X."/>
            <person name="Zhou P."/>
            <person name="Barbe V."/>
            <person name="Bardou P."/>
            <person name="Bechner M."/>
            <person name="Bellec A."/>
            <person name="Berger A."/>
            <person name="Berges H."/>
            <person name="Bidwell S."/>
            <person name="Bisseling T."/>
            <person name="Choisne N."/>
            <person name="Couloux A."/>
            <person name="Denny R."/>
            <person name="Deshpande S."/>
            <person name="Dai X."/>
            <person name="Doyle J.J."/>
            <person name="Dudez A.M."/>
            <person name="Farmer A.D."/>
            <person name="Fouteau S."/>
            <person name="Franken C."/>
            <person name="Gibelin C."/>
            <person name="Gish J."/>
            <person name="Goldstein S."/>
            <person name="Gonzalez A.J."/>
            <person name="Green P.J."/>
            <person name="Hallab A."/>
            <person name="Hartog M."/>
            <person name="Hua A."/>
            <person name="Humphray S.J."/>
            <person name="Jeong D.H."/>
            <person name="Jing Y."/>
            <person name="Jocker A."/>
            <person name="Kenton S.M."/>
            <person name="Kim D.J."/>
            <person name="Klee K."/>
            <person name="Lai H."/>
            <person name="Lang C."/>
            <person name="Lin S."/>
            <person name="Macmil S.L."/>
            <person name="Magdelenat G."/>
            <person name="Matthews L."/>
            <person name="McCorrison J."/>
            <person name="Monaghan E.L."/>
            <person name="Mun J.H."/>
            <person name="Najar F.Z."/>
            <person name="Nicholson C."/>
            <person name="Noirot C."/>
            <person name="O'Bleness M."/>
            <person name="Paule C.R."/>
            <person name="Poulain J."/>
            <person name="Prion F."/>
            <person name="Qin B."/>
            <person name="Qu C."/>
            <person name="Retzel E.F."/>
            <person name="Riddle C."/>
            <person name="Sallet E."/>
            <person name="Samain S."/>
            <person name="Samson N."/>
            <person name="Sanders I."/>
            <person name="Saurat O."/>
            <person name="Scarpelli C."/>
            <person name="Schiex T."/>
            <person name="Segurens B."/>
            <person name="Severin A.J."/>
            <person name="Sherrier D.J."/>
            <person name="Shi R."/>
            <person name="Sims S."/>
            <person name="Singer S.R."/>
            <person name="Sinharoy S."/>
            <person name="Sterck L."/>
            <person name="Viollet A."/>
            <person name="Wang B.B."/>
            <person name="Wang K."/>
            <person name="Wang M."/>
            <person name="Wang X."/>
            <person name="Warfsmann J."/>
            <person name="Weissenbach J."/>
            <person name="White D.D."/>
            <person name="White J.D."/>
            <person name="Wiley G.B."/>
            <person name="Wincker P."/>
            <person name="Xing Y."/>
            <person name="Yang L."/>
            <person name="Yao Z."/>
            <person name="Ying F."/>
            <person name="Zhai J."/>
            <person name="Zhou L."/>
            <person name="Zuber A."/>
            <person name="Denarie J."/>
            <person name="Dixon R.A."/>
            <person name="May G.D."/>
            <person name="Schwartz D.C."/>
            <person name="Rogers J."/>
            <person name="Quetier F."/>
            <person name="Town C.D."/>
            <person name="Roe B.A."/>
        </authorList>
    </citation>
    <scope>NUCLEOTIDE SEQUENCE [LARGE SCALE GENOMIC DNA]</scope>
    <source>
        <strain evidence="2">A17</strain>
        <strain evidence="3 4">cv. Jemalong A17</strain>
    </source>
</reference>
<dbReference type="InterPro" id="IPR036047">
    <property type="entry name" value="F-box-like_dom_sf"/>
</dbReference>
<gene>
    <name evidence="2" type="ordered locus">MTR_2g082780</name>
</gene>
<keyword evidence="4" id="KW-1185">Reference proteome</keyword>
<dbReference type="HOGENOM" id="CLU_1296063_0_0_1"/>
<dbReference type="EMBL" id="CM001218">
    <property type="protein sequence ID" value="AES66874.1"/>
    <property type="molecule type" value="Genomic_DNA"/>
</dbReference>
<evidence type="ECO:0000313" key="2">
    <source>
        <dbReference type="EMBL" id="AES66874.1"/>
    </source>
</evidence>
<evidence type="ECO:0000313" key="4">
    <source>
        <dbReference type="Proteomes" id="UP000002051"/>
    </source>
</evidence>
<name>G7IHF0_MEDTR</name>
<dbReference type="SUPFAM" id="SSF81383">
    <property type="entry name" value="F-box domain"/>
    <property type="match status" value="1"/>
</dbReference>
<dbReference type="InterPro" id="IPR001810">
    <property type="entry name" value="F-box_dom"/>
</dbReference>
<dbReference type="EnsemblPlants" id="AES66874">
    <property type="protein sequence ID" value="AES66874"/>
    <property type="gene ID" value="MTR_2g082780"/>
</dbReference>
<dbReference type="PaxDb" id="3880-AES66874"/>
<dbReference type="InterPro" id="IPR055294">
    <property type="entry name" value="FBL60-like"/>
</dbReference>
<evidence type="ECO:0000313" key="3">
    <source>
        <dbReference type="EnsemblPlants" id="AES66874"/>
    </source>
</evidence>
<dbReference type="AlphaFoldDB" id="G7IHF0"/>
<dbReference type="Proteomes" id="UP000002051">
    <property type="component" value="Chromosome 2"/>
</dbReference>
<dbReference type="PANTHER" id="PTHR31293">
    <property type="entry name" value="RNI-LIKE SUPERFAMILY PROTEIN"/>
    <property type="match status" value="1"/>
</dbReference>
<organism evidence="2 4">
    <name type="scientific">Medicago truncatula</name>
    <name type="common">Barrel medic</name>
    <name type="synonym">Medicago tribuloides</name>
    <dbReference type="NCBI Taxonomy" id="3880"/>
    <lineage>
        <taxon>Eukaryota</taxon>
        <taxon>Viridiplantae</taxon>
        <taxon>Streptophyta</taxon>
        <taxon>Embryophyta</taxon>
        <taxon>Tracheophyta</taxon>
        <taxon>Spermatophyta</taxon>
        <taxon>Magnoliopsida</taxon>
        <taxon>eudicotyledons</taxon>
        <taxon>Gunneridae</taxon>
        <taxon>Pentapetalae</taxon>
        <taxon>rosids</taxon>
        <taxon>fabids</taxon>
        <taxon>Fabales</taxon>
        <taxon>Fabaceae</taxon>
        <taxon>Papilionoideae</taxon>
        <taxon>50 kb inversion clade</taxon>
        <taxon>NPAAA clade</taxon>
        <taxon>Hologalegina</taxon>
        <taxon>IRL clade</taxon>
        <taxon>Trifolieae</taxon>
        <taxon>Medicago</taxon>
    </lineage>
</organism>
<reference evidence="3" key="3">
    <citation type="submission" date="2015-04" db="UniProtKB">
        <authorList>
            <consortium name="EnsemblPlants"/>
        </authorList>
    </citation>
    <scope>IDENTIFICATION</scope>
    <source>
        <strain evidence="3">cv. Jemalong A17</strain>
    </source>
</reference>
<proteinExistence type="predicted"/>
<evidence type="ECO:0000259" key="1">
    <source>
        <dbReference type="Pfam" id="PF00646"/>
    </source>
</evidence>
<feature type="domain" description="F-box" evidence="1">
    <location>
        <begin position="16"/>
        <end position="50"/>
    </location>
</feature>
<protein>
    <submittedName>
        <fullName evidence="2">F-box/RNI/FBD-like domain protein, putative</fullName>
    </submittedName>
</protein>
<sequence>MDNSSVDELGRRKRNNLPDHIIGCILSFLHIKEAICTSVLSKRWISLWKIITRLNFDDMDHFTSNKIRKKCFVDFIDRVLLHLLSSEDIQSFSLALARTYDSSYINNLISVVLSYRIKKLYVDLQKELTVSSYALFKCKSLEELMLNGCAVSLPSLVCFSSLTILKLSRITITCDSSNKSKTLALNFPAIRKYETLDCTWSGVNSVTLRVPLL</sequence>
<reference evidence="2 4" key="2">
    <citation type="journal article" date="2014" name="BMC Genomics">
        <title>An improved genome release (version Mt4.0) for the model legume Medicago truncatula.</title>
        <authorList>
            <person name="Tang H."/>
            <person name="Krishnakumar V."/>
            <person name="Bidwell S."/>
            <person name="Rosen B."/>
            <person name="Chan A."/>
            <person name="Zhou S."/>
            <person name="Gentzbittel L."/>
            <person name="Childs K.L."/>
            <person name="Yandell M."/>
            <person name="Gundlach H."/>
            <person name="Mayer K.F."/>
            <person name="Schwartz D.C."/>
            <person name="Town C.D."/>
        </authorList>
    </citation>
    <scope>GENOME REANNOTATION</scope>
    <source>
        <strain evidence="3 4">cv. Jemalong A17</strain>
    </source>
</reference>
<dbReference type="PANTHER" id="PTHR31293:SF12">
    <property type="entry name" value="RNI-LIKE SUPERFAMILY PROTEIN"/>
    <property type="match status" value="1"/>
</dbReference>
<dbReference type="Pfam" id="PF00646">
    <property type="entry name" value="F-box"/>
    <property type="match status" value="1"/>
</dbReference>